<dbReference type="InterPro" id="IPR008979">
    <property type="entry name" value="Galactose-bd-like_sf"/>
</dbReference>
<gene>
    <name evidence="4" type="ORF">KGQ19_19860</name>
</gene>
<dbReference type="CDD" id="cd14490">
    <property type="entry name" value="CBM6-CBM35-CBM36_like_1"/>
    <property type="match status" value="1"/>
</dbReference>
<comment type="caution">
    <text evidence="4">The sequence shown here is derived from an EMBL/GenBank/DDBJ whole genome shotgun (WGS) entry which is preliminary data.</text>
</comment>
<dbReference type="EMBL" id="JAAFYZ010000064">
    <property type="protein sequence ID" value="MBS2549125.1"/>
    <property type="molecule type" value="Genomic_DNA"/>
</dbReference>
<evidence type="ECO:0000313" key="5">
    <source>
        <dbReference type="Proteomes" id="UP000730482"/>
    </source>
</evidence>
<evidence type="ECO:0000313" key="4">
    <source>
        <dbReference type="EMBL" id="MBS2549125.1"/>
    </source>
</evidence>
<dbReference type="InterPro" id="IPR011050">
    <property type="entry name" value="Pectin_lyase_fold/virulence"/>
</dbReference>
<protein>
    <submittedName>
        <fullName evidence="4">Carbohydrate-binding protein</fullName>
    </submittedName>
</protein>
<accession>A0ABS5KSU6</accession>
<feature type="chain" id="PRO_5045639229" evidence="2">
    <location>
        <begin position="43"/>
        <end position="992"/>
    </location>
</feature>
<keyword evidence="5" id="KW-1185">Reference proteome</keyword>
<dbReference type="Pfam" id="PF22816">
    <property type="entry name" value="CatAgl_D2"/>
    <property type="match status" value="1"/>
</dbReference>
<feature type="domain" description="CBM6" evidence="3">
    <location>
        <begin position="181"/>
        <end position="309"/>
    </location>
</feature>
<dbReference type="Proteomes" id="UP000730482">
    <property type="component" value="Unassembled WGS sequence"/>
</dbReference>
<dbReference type="InterPro" id="IPR051816">
    <property type="entry name" value="Glycosyl_Hydrolase_31"/>
</dbReference>
<dbReference type="InterPro" id="IPR006626">
    <property type="entry name" value="PbH1"/>
</dbReference>
<dbReference type="InterPro" id="IPR012334">
    <property type="entry name" value="Pectin_lyas_fold"/>
</dbReference>
<feature type="signal peptide" evidence="2">
    <location>
        <begin position="1"/>
        <end position="42"/>
    </location>
</feature>
<dbReference type="SMART" id="SM00710">
    <property type="entry name" value="PbH1"/>
    <property type="match status" value="6"/>
</dbReference>
<dbReference type="PANTHER" id="PTHR43863">
    <property type="entry name" value="HYDROLASE, PUTATIVE (AFU_ORTHOLOGUE AFUA_1G03140)-RELATED"/>
    <property type="match status" value="1"/>
</dbReference>
<dbReference type="PROSITE" id="PS51257">
    <property type="entry name" value="PROKAR_LIPOPROTEIN"/>
    <property type="match status" value="1"/>
</dbReference>
<feature type="domain" description="CBM6" evidence="3">
    <location>
        <begin position="332"/>
        <end position="454"/>
    </location>
</feature>
<name>A0ABS5KSU6_9ACTN</name>
<dbReference type="Pfam" id="PF16990">
    <property type="entry name" value="CBM_35"/>
    <property type="match status" value="1"/>
</dbReference>
<dbReference type="Pfam" id="PF03422">
    <property type="entry name" value="CBM_6"/>
    <property type="match status" value="2"/>
</dbReference>
<dbReference type="Gene3D" id="2.60.120.260">
    <property type="entry name" value="Galactose-binding domain-like"/>
    <property type="match status" value="3"/>
</dbReference>
<proteinExistence type="predicted"/>
<dbReference type="InterPro" id="IPR005084">
    <property type="entry name" value="CBM6"/>
</dbReference>
<feature type="region of interest" description="Disordered" evidence="1">
    <location>
        <begin position="309"/>
        <end position="335"/>
    </location>
</feature>
<sequence>MLRSTLRSTPGHRRQRTLGLLTAAALACTTVAIWTIAQPASATSTTYEAENAALSGGAVVGSDHTGYTGTGFVEGYTDTDKGTANTTFTVTAGSAGNETVALRYANGTSAQMSLSLYVNGTKLKQILLPATADWNTWTTETETVPLNAGTDTISYKFDSSDLGNVNLDNITVAPVQAPPPGQYEAENAALSGGAVVGNDHTGYTGTGFVQGYTDTDKGNANTTFTVSESAAGSTTTTLRYANGTGSQMSLSLYVNGTKLKQILLPTTADWNTWTTESENVSLNAGSNTISYKFDSTDLGNVNLDNIVVAPITPPTTPTSPTSSSSPPPPSGQAYEAETAFFSGGPSVATSIAGYSGSGYLTGFTSQGARTVIDAFVPAAGTSAVTLRYADTTGAAQSISLYVNGLKQQQLSLPAGSGWLTTTWNLALRSGENLIGFQNDAGDTGNVALDDITVANGTAPAAVGATVPYTEYVASSAQTNGTVLAASRSYPSIQSESTGRQAVQLTATGQYVQITLTRPANSIVVRYSIPDNSDGSTATAPIALYANGNKLQDLSLTSEYSWLYGGGYTDTHSPSNGPAHHFYDETRSLIGDWPAGSVLRLQKDSADTAASYTFDVIDTEQVDSAYSMPSGFASITDYGVTPNNGADDTTAINNALSALTGTGKGLWFPAGTYDISGRITINGVPVRGAGQWYTTIQSTAVNGSGGLYTSGGVNQIADLTIDGDQTDRNNDSGAAGIEGTFQPGSLIFDVWMEHLKVGLWAVPADGLYATGLRVRDVFADGVHLHGGSADSRVDQSAVRNTGDDELALDTEGGDVTNCVLADNTVQSPIQANGIGVYGGSGNVVENNQVSDTVAFGAGITISTRFGAGFSGPTTVSGNVLTRAGSYNSGWGSSLGALWIYANLDDITQPVTVTDNTIDSATYEGVLLSYAKQISDLTLDHLTINGAGTYGINVNDVTGGMTADYVAVSGTGSGGLNNPGTGFTITRGPGDTGW</sequence>
<reference evidence="4 5" key="1">
    <citation type="submission" date="2020-02" db="EMBL/GenBank/DDBJ databases">
        <title>Acidophilic actinobacteria isolated from forest soil.</title>
        <authorList>
            <person name="Golinska P."/>
        </authorList>
    </citation>
    <scope>NUCLEOTIDE SEQUENCE [LARGE SCALE GENOMIC DNA]</scope>
    <source>
        <strain evidence="4 5">NL8</strain>
    </source>
</reference>
<dbReference type="PANTHER" id="PTHR43863:SF2">
    <property type="entry name" value="MALTASE-GLUCOAMYLASE"/>
    <property type="match status" value="1"/>
</dbReference>
<dbReference type="CDD" id="cd04083">
    <property type="entry name" value="CBM35_Lmo2446-like"/>
    <property type="match status" value="3"/>
</dbReference>
<dbReference type="InterPro" id="IPR055149">
    <property type="entry name" value="Agl_cat_D2"/>
</dbReference>
<organism evidence="4 5">
    <name type="scientific">Catenulispora pinistramenti</name>
    <dbReference type="NCBI Taxonomy" id="2705254"/>
    <lineage>
        <taxon>Bacteria</taxon>
        <taxon>Bacillati</taxon>
        <taxon>Actinomycetota</taxon>
        <taxon>Actinomycetes</taxon>
        <taxon>Catenulisporales</taxon>
        <taxon>Catenulisporaceae</taxon>
        <taxon>Catenulispora</taxon>
    </lineage>
</organism>
<dbReference type="InterPro" id="IPR033801">
    <property type="entry name" value="CBM6-CBM35-CBM36-like_1"/>
</dbReference>
<dbReference type="SUPFAM" id="SSF49785">
    <property type="entry name" value="Galactose-binding domain-like"/>
    <property type="match status" value="3"/>
</dbReference>
<dbReference type="Gene3D" id="2.160.20.10">
    <property type="entry name" value="Single-stranded right-handed beta-helix, Pectin lyase-like"/>
    <property type="match status" value="1"/>
</dbReference>
<feature type="domain" description="CBM6" evidence="3">
    <location>
        <begin position="45"/>
        <end position="173"/>
    </location>
</feature>
<dbReference type="SUPFAM" id="SSF51126">
    <property type="entry name" value="Pectin lyase-like"/>
    <property type="match status" value="1"/>
</dbReference>
<evidence type="ECO:0000259" key="3">
    <source>
        <dbReference type="PROSITE" id="PS51175"/>
    </source>
</evidence>
<dbReference type="Pfam" id="PF22815">
    <property type="entry name" value="CatAgl_D1"/>
    <property type="match status" value="1"/>
</dbReference>
<evidence type="ECO:0000256" key="1">
    <source>
        <dbReference type="SAM" id="MobiDB-lite"/>
    </source>
</evidence>
<keyword evidence="2" id="KW-0732">Signal</keyword>
<dbReference type="RefSeq" id="WP_212010691.1">
    <property type="nucleotide sequence ID" value="NZ_JAAFYZ010000064.1"/>
</dbReference>
<evidence type="ECO:0000256" key="2">
    <source>
        <dbReference type="SAM" id="SignalP"/>
    </source>
</evidence>
<dbReference type="PROSITE" id="PS51175">
    <property type="entry name" value="CBM6"/>
    <property type="match status" value="3"/>
</dbReference>